<sequence>MSLPRLQPDLNAGSFLLVSALSALSFETPVTLHVQCPAAAFCVARNLWGHVPYPHPPRADLTDYLLKFLSLGPQVFGMVTDNWSSVLAFHLGPPREMGILSPDSVYCVSHL</sequence>
<organism evidence="1 2">
    <name type="scientific">Cricetulus griseus</name>
    <name type="common">Chinese hamster</name>
    <name type="synonym">Cricetulus barabensis griseus</name>
    <dbReference type="NCBI Taxonomy" id="10029"/>
    <lineage>
        <taxon>Eukaryota</taxon>
        <taxon>Metazoa</taxon>
        <taxon>Chordata</taxon>
        <taxon>Craniata</taxon>
        <taxon>Vertebrata</taxon>
        <taxon>Euteleostomi</taxon>
        <taxon>Mammalia</taxon>
        <taxon>Eutheria</taxon>
        <taxon>Euarchontoglires</taxon>
        <taxon>Glires</taxon>
        <taxon>Rodentia</taxon>
        <taxon>Myomorpha</taxon>
        <taxon>Muroidea</taxon>
        <taxon>Cricetidae</taxon>
        <taxon>Cricetinae</taxon>
        <taxon>Cricetulus</taxon>
    </lineage>
</organism>
<accession>G3GU68</accession>
<name>G3GU68_CRIGR</name>
<gene>
    <name evidence="1" type="ORF">I79_001220</name>
</gene>
<dbReference type="AlphaFoldDB" id="G3GU68"/>
<protein>
    <submittedName>
        <fullName evidence="1">Uncharacterized protein</fullName>
    </submittedName>
</protein>
<dbReference type="Proteomes" id="UP000001075">
    <property type="component" value="Unassembled WGS sequence"/>
</dbReference>
<dbReference type="InParanoid" id="G3GU68"/>
<evidence type="ECO:0000313" key="1">
    <source>
        <dbReference type="EMBL" id="EGV93149.1"/>
    </source>
</evidence>
<dbReference type="EMBL" id="JH000026">
    <property type="protein sequence ID" value="EGV93149.1"/>
    <property type="molecule type" value="Genomic_DNA"/>
</dbReference>
<proteinExistence type="predicted"/>
<evidence type="ECO:0000313" key="2">
    <source>
        <dbReference type="Proteomes" id="UP000001075"/>
    </source>
</evidence>
<reference evidence="2" key="1">
    <citation type="journal article" date="2011" name="Nat. Biotechnol.">
        <title>The genomic sequence of the Chinese hamster ovary (CHO)-K1 cell line.</title>
        <authorList>
            <person name="Xu X."/>
            <person name="Nagarajan H."/>
            <person name="Lewis N.E."/>
            <person name="Pan S."/>
            <person name="Cai Z."/>
            <person name="Liu X."/>
            <person name="Chen W."/>
            <person name="Xie M."/>
            <person name="Wang W."/>
            <person name="Hammond S."/>
            <person name="Andersen M.R."/>
            <person name="Neff N."/>
            <person name="Passarelli B."/>
            <person name="Koh W."/>
            <person name="Fan H.C."/>
            <person name="Wang J."/>
            <person name="Gui Y."/>
            <person name="Lee K.H."/>
            <person name="Betenbaugh M.J."/>
            <person name="Quake S.R."/>
            <person name="Famili I."/>
            <person name="Palsson B.O."/>
            <person name="Wang J."/>
        </authorList>
    </citation>
    <scope>NUCLEOTIDE SEQUENCE [LARGE SCALE GENOMIC DNA]</scope>
    <source>
        <strain evidence="2">CHO K1 cell line</strain>
    </source>
</reference>